<dbReference type="InterPro" id="IPR050194">
    <property type="entry name" value="Glycosyltransferase_grp1"/>
</dbReference>
<proteinExistence type="predicted"/>
<evidence type="ECO:0000313" key="2">
    <source>
        <dbReference type="EMBL" id="MBB4245718.1"/>
    </source>
</evidence>
<comment type="caution">
    <text evidence="2">The sequence shown here is derived from an EMBL/GenBank/DDBJ whole genome shotgun (WGS) entry which is preliminary data.</text>
</comment>
<dbReference type="Proteomes" id="UP000587070">
    <property type="component" value="Unassembled WGS sequence"/>
</dbReference>
<dbReference type="Pfam" id="PF13439">
    <property type="entry name" value="Glyco_transf_4"/>
    <property type="match status" value="1"/>
</dbReference>
<name>A0A840G4P9_RHOTE</name>
<dbReference type="EMBL" id="JACIGE010000001">
    <property type="protein sequence ID" value="MBB4245718.1"/>
    <property type="molecule type" value="Genomic_DNA"/>
</dbReference>
<dbReference type="PANTHER" id="PTHR45947:SF3">
    <property type="entry name" value="SULFOQUINOVOSYL TRANSFERASE SQD2"/>
    <property type="match status" value="1"/>
</dbReference>
<dbReference type="AlphaFoldDB" id="A0A840G4P9"/>
<feature type="domain" description="Glycosyltransferase subfamily 4-like N-terminal" evidence="1">
    <location>
        <begin position="21"/>
        <end position="187"/>
    </location>
</feature>
<keyword evidence="2" id="KW-0808">Transferase</keyword>
<evidence type="ECO:0000259" key="1">
    <source>
        <dbReference type="Pfam" id="PF13439"/>
    </source>
</evidence>
<sequence>MSARISPLDLVIVTETYPPEVNGVAMTIGRLVASLRAAGHRVRVVRPRQAADLGDAAAAHDLLLPGLPLPGYAGLRLGLPARGRLCAAWRAARPDVVHVVTEGPLGASAVSAAHALGIPVTSGFHTNFDRYSRHYGFGFLQPAVAAYLRRFHRRTRLTLTPTAALAERLAGEGLAGVRVVGRGVDCQLFDPARRSAELRRAWGLAPADGSANAASPSPGEAVALARSEEPAATGSDCADKSASADGLAVIYVGRLAAEKNLDLVLRAFVAIHERRADARLVLVGDGPWRGKLTRRFSTPASPVVFAGQRCGEDLAAHYASGDLFLFPSLTETFGNVTQEALASGLAVLAFRSAAAAELIVDGENGRTVAVGDDAAFIRAALQLAGEPAVRRRLGERARHSVIGRDWSGVAEQFANTLREAIGGD</sequence>
<dbReference type="CDD" id="cd03814">
    <property type="entry name" value="GT4-like"/>
    <property type="match status" value="1"/>
</dbReference>
<dbReference type="RefSeq" id="WP_228273751.1">
    <property type="nucleotide sequence ID" value="NZ_JACIGE010000001.1"/>
</dbReference>
<evidence type="ECO:0000313" key="3">
    <source>
        <dbReference type="Proteomes" id="UP000587070"/>
    </source>
</evidence>
<dbReference type="PANTHER" id="PTHR45947">
    <property type="entry name" value="SULFOQUINOVOSYL TRANSFERASE SQD2"/>
    <property type="match status" value="1"/>
</dbReference>
<organism evidence="2 3">
    <name type="scientific">Rhodocyclus tenuis</name>
    <name type="common">Rhodospirillum tenue</name>
    <dbReference type="NCBI Taxonomy" id="1066"/>
    <lineage>
        <taxon>Bacteria</taxon>
        <taxon>Pseudomonadati</taxon>
        <taxon>Pseudomonadota</taxon>
        <taxon>Betaproteobacteria</taxon>
        <taxon>Rhodocyclales</taxon>
        <taxon>Rhodocyclaceae</taxon>
        <taxon>Rhodocyclus</taxon>
    </lineage>
</organism>
<dbReference type="InterPro" id="IPR028098">
    <property type="entry name" value="Glyco_trans_4-like_N"/>
</dbReference>
<dbReference type="Pfam" id="PF13692">
    <property type="entry name" value="Glyco_trans_1_4"/>
    <property type="match status" value="1"/>
</dbReference>
<keyword evidence="3" id="KW-1185">Reference proteome</keyword>
<dbReference type="GO" id="GO:0016757">
    <property type="term" value="F:glycosyltransferase activity"/>
    <property type="evidence" value="ECO:0007669"/>
    <property type="project" value="TreeGrafter"/>
</dbReference>
<gene>
    <name evidence="2" type="ORF">GGD90_000067</name>
</gene>
<reference evidence="2 3" key="1">
    <citation type="submission" date="2020-08" db="EMBL/GenBank/DDBJ databases">
        <title>Genome sequencing of Purple Non-Sulfur Bacteria from various extreme environments.</title>
        <authorList>
            <person name="Mayer M."/>
        </authorList>
    </citation>
    <scope>NUCLEOTIDE SEQUENCE [LARGE SCALE GENOMIC DNA]</scope>
    <source>
        <strain evidence="2 3">2761</strain>
    </source>
</reference>
<dbReference type="SUPFAM" id="SSF53756">
    <property type="entry name" value="UDP-Glycosyltransferase/glycogen phosphorylase"/>
    <property type="match status" value="1"/>
</dbReference>
<protein>
    <submittedName>
        <fullName evidence="2">Glycosyltransferase involved in cell wall biosynthesis</fullName>
    </submittedName>
</protein>
<accession>A0A840G4P9</accession>
<dbReference type="Gene3D" id="3.40.50.2000">
    <property type="entry name" value="Glycogen Phosphorylase B"/>
    <property type="match status" value="2"/>
</dbReference>